<protein>
    <submittedName>
        <fullName evidence="1">Uncharacterized protein</fullName>
    </submittedName>
</protein>
<reference evidence="1 2" key="1">
    <citation type="journal article" date="2016" name="Nat. Commun.">
        <title>Thousands of microbial genomes shed light on interconnected biogeochemical processes in an aquifer system.</title>
        <authorList>
            <person name="Anantharaman K."/>
            <person name="Brown C.T."/>
            <person name="Hug L.A."/>
            <person name="Sharon I."/>
            <person name="Castelle C.J."/>
            <person name="Probst A.J."/>
            <person name="Thomas B.C."/>
            <person name="Singh A."/>
            <person name="Wilkins M.J."/>
            <person name="Karaoz U."/>
            <person name="Brodie E.L."/>
            <person name="Williams K.H."/>
            <person name="Hubbard S.S."/>
            <person name="Banfield J.F."/>
        </authorList>
    </citation>
    <scope>NUCLEOTIDE SEQUENCE [LARGE SCALE GENOMIC DNA]</scope>
</reference>
<proteinExistence type="predicted"/>
<sequence length="78" mass="8764">MGQLVNALGNRGLDLPQPQGRYWFGPRSQVSGFWSPRPRPWKPGIRPRAAKGSGCLVGYFTIGPQKVYPKSSEKFQQF</sequence>
<evidence type="ECO:0000313" key="2">
    <source>
        <dbReference type="Proteomes" id="UP000177583"/>
    </source>
</evidence>
<dbReference type="AlphaFoldDB" id="A0A1F6GR63"/>
<dbReference type="EMBL" id="MFNF01000043">
    <property type="protein sequence ID" value="OGH00657.1"/>
    <property type="molecule type" value="Genomic_DNA"/>
</dbReference>
<gene>
    <name evidence="1" type="ORF">A2557_03210</name>
</gene>
<accession>A0A1F6GR63</accession>
<comment type="caution">
    <text evidence="1">The sequence shown here is derived from an EMBL/GenBank/DDBJ whole genome shotgun (WGS) entry which is preliminary data.</text>
</comment>
<organism evidence="1 2">
    <name type="scientific">Candidatus Lambdaproteobacteria bacterium RIFOXYD2_FULL_56_26</name>
    <dbReference type="NCBI Taxonomy" id="1817773"/>
    <lineage>
        <taxon>Bacteria</taxon>
        <taxon>Pseudomonadati</taxon>
        <taxon>Pseudomonadota</taxon>
        <taxon>Candidatus Lambdaproteobacteria</taxon>
    </lineage>
</organism>
<dbReference type="Proteomes" id="UP000177583">
    <property type="component" value="Unassembled WGS sequence"/>
</dbReference>
<evidence type="ECO:0000313" key="1">
    <source>
        <dbReference type="EMBL" id="OGH00657.1"/>
    </source>
</evidence>
<name>A0A1F6GR63_9PROT</name>